<organism evidence="4 5">
    <name type="scientific">Brachybacterium sacelli</name>
    <dbReference type="NCBI Taxonomy" id="173364"/>
    <lineage>
        <taxon>Bacteria</taxon>
        <taxon>Bacillati</taxon>
        <taxon>Actinomycetota</taxon>
        <taxon>Actinomycetes</taxon>
        <taxon>Micrococcales</taxon>
        <taxon>Dermabacteraceae</taxon>
        <taxon>Brachybacterium</taxon>
    </lineage>
</organism>
<keyword evidence="2" id="KW-0812">Transmembrane</keyword>
<keyword evidence="2" id="KW-1133">Transmembrane helix</keyword>
<dbReference type="Proteomes" id="UP001519290">
    <property type="component" value="Unassembled WGS sequence"/>
</dbReference>
<evidence type="ECO:0000256" key="2">
    <source>
        <dbReference type="SAM" id="Phobius"/>
    </source>
</evidence>
<feature type="compositionally biased region" description="Low complexity" evidence="1">
    <location>
        <begin position="192"/>
        <end position="300"/>
    </location>
</feature>
<keyword evidence="5" id="KW-1185">Reference proteome</keyword>
<reference evidence="4 5" key="1">
    <citation type="submission" date="2021-03" db="EMBL/GenBank/DDBJ databases">
        <title>Sequencing the genomes of 1000 actinobacteria strains.</title>
        <authorList>
            <person name="Klenk H.-P."/>
        </authorList>
    </citation>
    <scope>NUCLEOTIDE SEQUENCE [LARGE SCALE GENOMIC DNA]</scope>
    <source>
        <strain evidence="4 5">DSM 14566</strain>
    </source>
</reference>
<gene>
    <name evidence="4" type="ORF">JOF43_003172</name>
</gene>
<name>A0ABS4X4L9_9MICO</name>
<protein>
    <recommendedName>
        <fullName evidence="3">General stress protein 17M-like domain-containing protein</fullName>
    </recommendedName>
</protein>
<dbReference type="RefSeq" id="WP_245354574.1">
    <property type="nucleotide sequence ID" value="NZ_BAAAJW010000005.1"/>
</dbReference>
<feature type="domain" description="General stress protein 17M-like" evidence="3">
    <location>
        <begin position="23"/>
        <end position="99"/>
    </location>
</feature>
<dbReference type="InterPro" id="IPR025889">
    <property type="entry name" value="GSP17M-like_dom"/>
</dbReference>
<sequence>MSQPPQSPSPLTARLYDLEYPRSLGVYSTYQEVQAVVDTLADKHFPVQSTLIVGTDLKLMERVTGRKTWGRIIGQGIVSGLWMGLFLGLLLMLITPSNVMVVLTSVLMGIVFFTVWSAVSHLLTGGKRDFTSMTATIPMQYELLVEHKHAEQARHLLVESGAVPMTTPPPAVPTPGYGGAGSHTGGSGGQQYGQAPGRQQFGQGSGQQFGQAPGQQPYGQSPGQQQFGQTPGQHSYGQSPGQQQFGQTPGQHSYGQSPGQQQFGQTPGQQSYGQDSSARPGSVAGPAGASAPTSSSSRPTYGQPSSPSPSHPAEDRFGRGSRPSFGQPAGTPLREDERPADTGAEQGSPSAPEPTRPQNGSSAEDDPYRGSR</sequence>
<accession>A0ABS4X4L9</accession>
<evidence type="ECO:0000313" key="5">
    <source>
        <dbReference type="Proteomes" id="UP001519290"/>
    </source>
</evidence>
<feature type="transmembrane region" description="Helical" evidence="2">
    <location>
        <begin position="72"/>
        <end position="94"/>
    </location>
</feature>
<proteinExistence type="predicted"/>
<keyword evidence="2" id="KW-0472">Membrane</keyword>
<feature type="region of interest" description="Disordered" evidence="1">
    <location>
        <begin position="162"/>
        <end position="372"/>
    </location>
</feature>
<evidence type="ECO:0000259" key="3">
    <source>
        <dbReference type="Pfam" id="PF11181"/>
    </source>
</evidence>
<evidence type="ECO:0000256" key="1">
    <source>
        <dbReference type="SAM" id="MobiDB-lite"/>
    </source>
</evidence>
<feature type="compositionally biased region" description="Gly residues" evidence="1">
    <location>
        <begin position="176"/>
        <end position="191"/>
    </location>
</feature>
<comment type="caution">
    <text evidence="4">The sequence shown here is derived from an EMBL/GenBank/DDBJ whole genome shotgun (WGS) entry which is preliminary data.</text>
</comment>
<dbReference type="Pfam" id="PF11181">
    <property type="entry name" value="YflT"/>
    <property type="match status" value="1"/>
</dbReference>
<feature type="transmembrane region" description="Helical" evidence="2">
    <location>
        <begin position="100"/>
        <end position="123"/>
    </location>
</feature>
<evidence type="ECO:0000313" key="4">
    <source>
        <dbReference type="EMBL" id="MBP2383183.1"/>
    </source>
</evidence>
<dbReference type="EMBL" id="JAGIOD010000002">
    <property type="protein sequence ID" value="MBP2383183.1"/>
    <property type="molecule type" value="Genomic_DNA"/>
</dbReference>